<evidence type="ECO:0000313" key="1">
    <source>
        <dbReference type="EMBL" id="GBN52951.1"/>
    </source>
</evidence>
<reference evidence="1 2" key="1">
    <citation type="journal article" date="2019" name="Sci. Rep.">
        <title>Orb-weaving spider Araneus ventricosus genome elucidates the spidroin gene catalogue.</title>
        <authorList>
            <person name="Kono N."/>
            <person name="Nakamura H."/>
            <person name="Ohtoshi R."/>
            <person name="Moran D.A.P."/>
            <person name="Shinohara A."/>
            <person name="Yoshida Y."/>
            <person name="Fujiwara M."/>
            <person name="Mori M."/>
            <person name="Tomita M."/>
            <person name="Arakawa K."/>
        </authorList>
    </citation>
    <scope>NUCLEOTIDE SEQUENCE [LARGE SCALE GENOMIC DNA]</scope>
</reference>
<dbReference type="Proteomes" id="UP000499080">
    <property type="component" value="Unassembled WGS sequence"/>
</dbReference>
<accession>A0A4Y2PP45</accession>
<keyword evidence="2" id="KW-1185">Reference proteome</keyword>
<organism evidence="1 2">
    <name type="scientific">Araneus ventricosus</name>
    <name type="common">Orbweaver spider</name>
    <name type="synonym">Epeira ventricosa</name>
    <dbReference type="NCBI Taxonomy" id="182803"/>
    <lineage>
        <taxon>Eukaryota</taxon>
        <taxon>Metazoa</taxon>
        <taxon>Ecdysozoa</taxon>
        <taxon>Arthropoda</taxon>
        <taxon>Chelicerata</taxon>
        <taxon>Arachnida</taxon>
        <taxon>Araneae</taxon>
        <taxon>Araneomorphae</taxon>
        <taxon>Entelegynae</taxon>
        <taxon>Araneoidea</taxon>
        <taxon>Araneidae</taxon>
        <taxon>Araneus</taxon>
    </lineage>
</organism>
<proteinExistence type="predicted"/>
<dbReference type="EMBL" id="BGPR01011785">
    <property type="protein sequence ID" value="GBN52951.1"/>
    <property type="molecule type" value="Genomic_DNA"/>
</dbReference>
<protein>
    <submittedName>
        <fullName evidence="1">Uncharacterized protein</fullName>
    </submittedName>
</protein>
<name>A0A4Y2PP45_ARAVE</name>
<gene>
    <name evidence="1" type="ORF">AVEN_205658_1</name>
</gene>
<comment type="caution">
    <text evidence="1">The sequence shown here is derived from an EMBL/GenBank/DDBJ whole genome shotgun (WGS) entry which is preliminary data.</text>
</comment>
<sequence>MAVTVSRLVSFDRVLRDEKSAGWCASTLEESEFLNNATPNRWIGRAGTNDKVTSPWPLQVTVHYPMRRSCGDLRKTKWMCHNCHATSRTSETRIGNAQSLATPESLNDCVKKWTIVWMIMIIYFIGRRSSFGQSAPYTRCSTTRDKIRLQKKKSTQRNENKMYVTSWKTEAS</sequence>
<evidence type="ECO:0000313" key="2">
    <source>
        <dbReference type="Proteomes" id="UP000499080"/>
    </source>
</evidence>
<dbReference type="AlphaFoldDB" id="A0A4Y2PP45"/>